<reference evidence="3 4" key="1">
    <citation type="submission" date="2020-08" db="EMBL/GenBank/DDBJ databases">
        <title>Genomic Encyclopedia of Type Strains, Phase III (KMG-III): the genomes of soil and plant-associated and newly described type strains.</title>
        <authorList>
            <person name="Whitman W."/>
        </authorList>
    </citation>
    <scope>NUCLEOTIDE SEQUENCE [LARGE SCALE GENOMIC DNA]</scope>
    <source>
        <strain evidence="3 4">CECT 3237</strain>
    </source>
</reference>
<accession>A0A7W5A028</accession>
<dbReference type="AlphaFoldDB" id="A0A7W5A028"/>
<gene>
    <name evidence="3" type="ORF">FHS41_008345</name>
</gene>
<dbReference type="EMBL" id="JACHXE010000017">
    <property type="protein sequence ID" value="MBB3081787.1"/>
    <property type="molecule type" value="Genomic_DNA"/>
</dbReference>
<evidence type="ECO:0000256" key="1">
    <source>
        <dbReference type="SAM" id="MobiDB-lite"/>
    </source>
</evidence>
<keyword evidence="2" id="KW-0732">Signal</keyword>
<feature type="signal peptide" evidence="2">
    <location>
        <begin position="1"/>
        <end position="28"/>
    </location>
</feature>
<organism evidence="3 4">
    <name type="scientific">Streptomyces violarus</name>
    <dbReference type="NCBI Taxonomy" id="67380"/>
    <lineage>
        <taxon>Bacteria</taxon>
        <taxon>Bacillati</taxon>
        <taxon>Actinomycetota</taxon>
        <taxon>Actinomycetes</taxon>
        <taxon>Kitasatosporales</taxon>
        <taxon>Streptomycetaceae</taxon>
        <taxon>Streptomyces</taxon>
    </lineage>
</organism>
<evidence type="ECO:0000313" key="4">
    <source>
        <dbReference type="Proteomes" id="UP000572907"/>
    </source>
</evidence>
<comment type="caution">
    <text evidence="3">The sequence shown here is derived from an EMBL/GenBank/DDBJ whole genome shotgun (WGS) entry which is preliminary data.</text>
</comment>
<dbReference type="Proteomes" id="UP000572907">
    <property type="component" value="Unassembled WGS sequence"/>
</dbReference>
<dbReference type="RefSeq" id="WP_184599854.1">
    <property type="nucleotide sequence ID" value="NZ_BMUP01000018.1"/>
</dbReference>
<keyword evidence="4" id="KW-1185">Reference proteome</keyword>
<name>A0A7W5A028_9ACTN</name>
<feature type="chain" id="PRO_5031316255" description="Secreted protein" evidence="2">
    <location>
        <begin position="29"/>
        <end position="92"/>
    </location>
</feature>
<proteinExistence type="predicted"/>
<evidence type="ECO:0000256" key="2">
    <source>
        <dbReference type="SAM" id="SignalP"/>
    </source>
</evidence>
<sequence>MTKIFSRALGTAAVAGAALIAAAVPASANTIGDNVGALLIGSQNQGANAGNDGSTSSHGSSNGNTLANNIADQSNVALVNTAKVAEDALVTA</sequence>
<evidence type="ECO:0000313" key="3">
    <source>
        <dbReference type="EMBL" id="MBB3081787.1"/>
    </source>
</evidence>
<feature type="compositionally biased region" description="Low complexity" evidence="1">
    <location>
        <begin position="50"/>
        <end position="64"/>
    </location>
</feature>
<protein>
    <recommendedName>
        <fullName evidence="5">Secreted protein</fullName>
    </recommendedName>
</protein>
<evidence type="ECO:0008006" key="5">
    <source>
        <dbReference type="Google" id="ProtNLM"/>
    </source>
</evidence>
<feature type="region of interest" description="Disordered" evidence="1">
    <location>
        <begin position="47"/>
        <end position="67"/>
    </location>
</feature>